<name>A0A507D8P2_9FUNG</name>
<evidence type="ECO:0000313" key="3">
    <source>
        <dbReference type="Proteomes" id="UP000317494"/>
    </source>
</evidence>
<dbReference type="Proteomes" id="UP000317494">
    <property type="component" value="Unassembled WGS sequence"/>
</dbReference>
<organism evidence="2 3">
    <name type="scientific">Synchytrium endobioticum</name>
    <dbReference type="NCBI Taxonomy" id="286115"/>
    <lineage>
        <taxon>Eukaryota</taxon>
        <taxon>Fungi</taxon>
        <taxon>Fungi incertae sedis</taxon>
        <taxon>Chytridiomycota</taxon>
        <taxon>Chytridiomycota incertae sedis</taxon>
        <taxon>Chytridiomycetes</taxon>
        <taxon>Synchytriales</taxon>
        <taxon>Synchytriaceae</taxon>
        <taxon>Synchytrium</taxon>
    </lineage>
</organism>
<dbReference type="VEuPathDB" id="FungiDB:SeMB42_g03222"/>
<dbReference type="EMBL" id="QEAN01000111">
    <property type="protein sequence ID" value="TPX47725.1"/>
    <property type="molecule type" value="Genomic_DNA"/>
</dbReference>
<gene>
    <name evidence="2" type="ORF">SeMB42_g03222</name>
</gene>
<proteinExistence type="predicted"/>
<reference evidence="2 3" key="1">
    <citation type="journal article" date="2019" name="Sci. Rep.">
        <title>Comparative genomics of chytrid fungi reveal insights into the obligate biotrophic and pathogenic lifestyle of Synchytrium endobioticum.</title>
        <authorList>
            <person name="van de Vossenberg B.T.L.H."/>
            <person name="Warris S."/>
            <person name="Nguyen H.D.T."/>
            <person name="van Gent-Pelzer M.P.E."/>
            <person name="Joly D.L."/>
            <person name="van de Geest H.C."/>
            <person name="Bonants P.J.M."/>
            <person name="Smith D.S."/>
            <person name="Levesque C.A."/>
            <person name="van der Lee T.A.J."/>
        </authorList>
    </citation>
    <scope>NUCLEOTIDE SEQUENCE [LARGE SCALE GENOMIC DNA]</scope>
    <source>
        <strain evidence="2 3">MB42</strain>
    </source>
</reference>
<comment type="caution">
    <text evidence="2">The sequence shown here is derived from an EMBL/GenBank/DDBJ whole genome shotgun (WGS) entry which is preliminary data.</text>
</comment>
<feature type="compositionally biased region" description="Low complexity" evidence="1">
    <location>
        <begin position="391"/>
        <end position="408"/>
    </location>
</feature>
<sequence length="515" mass="56411">MGASYRQRPSSRRADPAALPLSAISISPIGSTRMTKAMLTAHHPDSDEQYGQQHPEIIQKTSLGRAWFGKIPVHPYEEERLNERKRVQTARNLLKSIDDFLATFDDTDMVHGSNASHDQLNRNDMHEKNLDSGAQTIKAKQDRHVKDPANHVSYAGTTAGQKLHERKHNEDDHSNFLLVVSRIVHSAQEWLPFLPIQLVATSTVNVMLTLAERILGYEYKPSFAQFKARLIILRAELRAVLQHAGEASSDDEVPYDLLGLPFVPAEGPKGAANATSNIPVPPPLPAAALHTVAAPKEPVQQDMLSRLPSVLKDRLEQGVQLKHVPRTPSGNIMRRKPSPAIVTPEDYLFRALRSKFKNAHDDLHVGNVRGAGSTSVNGPVIEESDDESIPSRRSLSGSSSSSTTLGLSAVGITAGNPFQPPSHDGDDESGGDDDEGETEAEHLIAWQKRYNEPLPADDVPFVEIFDPSLEVIQEESSEESEDVVQQGSENANAVPMHLDAVNQNHVMPSEAALMA</sequence>
<keyword evidence="3" id="KW-1185">Reference proteome</keyword>
<feature type="compositionally biased region" description="Acidic residues" evidence="1">
    <location>
        <begin position="425"/>
        <end position="438"/>
    </location>
</feature>
<evidence type="ECO:0000313" key="2">
    <source>
        <dbReference type="EMBL" id="TPX47725.1"/>
    </source>
</evidence>
<evidence type="ECO:0000256" key="1">
    <source>
        <dbReference type="SAM" id="MobiDB-lite"/>
    </source>
</evidence>
<feature type="region of interest" description="Disordered" evidence="1">
    <location>
        <begin position="364"/>
        <end position="439"/>
    </location>
</feature>
<protein>
    <submittedName>
        <fullName evidence="2">Uncharacterized protein</fullName>
    </submittedName>
</protein>
<dbReference type="AlphaFoldDB" id="A0A507D8P2"/>
<accession>A0A507D8P2</accession>